<evidence type="ECO:0000313" key="2">
    <source>
        <dbReference type="EMBL" id="KAF5358753.1"/>
    </source>
</evidence>
<gene>
    <name evidence="2" type="ORF">D9758_008595</name>
</gene>
<feature type="region of interest" description="Disordered" evidence="1">
    <location>
        <begin position="52"/>
        <end position="75"/>
    </location>
</feature>
<protein>
    <submittedName>
        <fullName evidence="2">Uncharacterized protein</fullName>
    </submittedName>
</protein>
<organism evidence="2 3">
    <name type="scientific">Tetrapyrgos nigripes</name>
    <dbReference type="NCBI Taxonomy" id="182062"/>
    <lineage>
        <taxon>Eukaryota</taxon>
        <taxon>Fungi</taxon>
        <taxon>Dikarya</taxon>
        <taxon>Basidiomycota</taxon>
        <taxon>Agaricomycotina</taxon>
        <taxon>Agaricomycetes</taxon>
        <taxon>Agaricomycetidae</taxon>
        <taxon>Agaricales</taxon>
        <taxon>Marasmiineae</taxon>
        <taxon>Marasmiaceae</taxon>
        <taxon>Tetrapyrgos</taxon>
    </lineage>
</organism>
<evidence type="ECO:0000313" key="3">
    <source>
        <dbReference type="Proteomes" id="UP000559256"/>
    </source>
</evidence>
<proteinExistence type="predicted"/>
<comment type="caution">
    <text evidence="2">The sequence shown here is derived from an EMBL/GenBank/DDBJ whole genome shotgun (WGS) entry which is preliminary data.</text>
</comment>
<name>A0A8H5G5K9_9AGAR</name>
<accession>A0A8H5G5K9</accession>
<sequence>MLRMKRTCYTALMALATLRPRATLHSMVVSLLSPGVSSTMVHEAIKNVAGRERKKAELRTDDEVHGSLGNRDIDVRPPSDMHYHLSSLALPTGTELWHLFSSAQSLGQFWK</sequence>
<keyword evidence="3" id="KW-1185">Reference proteome</keyword>
<dbReference type="AlphaFoldDB" id="A0A8H5G5K9"/>
<dbReference type="EMBL" id="JAACJM010000048">
    <property type="protein sequence ID" value="KAF5358753.1"/>
    <property type="molecule type" value="Genomic_DNA"/>
</dbReference>
<dbReference type="Proteomes" id="UP000559256">
    <property type="component" value="Unassembled WGS sequence"/>
</dbReference>
<evidence type="ECO:0000256" key="1">
    <source>
        <dbReference type="SAM" id="MobiDB-lite"/>
    </source>
</evidence>
<reference evidence="2 3" key="1">
    <citation type="journal article" date="2020" name="ISME J.">
        <title>Uncovering the hidden diversity of litter-decomposition mechanisms in mushroom-forming fungi.</title>
        <authorList>
            <person name="Floudas D."/>
            <person name="Bentzer J."/>
            <person name="Ahren D."/>
            <person name="Johansson T."/>
            <person name="Persson P."/>
            <person name="Tunlid A."/>
        </authorList>
    </citation>
    <scope>NUCLEOTIDE SEQUENCE [LARGE SCALE GENOMIC DNA]</scope>
    <source>
        <strain evidence="2 3">CBS 291.85</strain>
    </source>
</reference>